<evidence type="ECO:0000313" key="4">
    <source>
        <dbReference type="Proteomes" id="UP000033607"/>
    </source>
</evidence>
<dbReference type="PATRIC" id="fig|1637645.4.peg.469"/>
<reference evidence="3 4" key="1">
    <citation type="submission" date="2015-06" db="EMBL/GenBank/DDBJ databases">
        <title>Draft genome assembly of filamentous brackish cyanobacterium Limnoraphis robusta strain CS-951.</title>
        <authorList>
            <person name="Willis A."/>
            <person name="Parks M."/>
            <person name="Burford M.A."/>
        </authorList>
    </citation>
    <scope>NUCLEOTIDE SEQUENCE [LARGE SCALE GENOMIC DNA]</scope>
    <source>
        <strain evidence="3 4">CS-951</strain>
    </source>
</reference>
<sequence>MFRPNKKLTQSVTFTTEDAADQALWEAIEKELSLTKYQTFSNLCKQALWQFLFVSESPATPPSLSSMPAMPVSSPKLEEQITQLQKQLSHLEHQMLASEETRFQQLQRQLTQMTQQLAQLQVAVTLQPSSPTPEAVVTQTPQPPSIQPVAEPVQPEEKPTPQQESDPVLQRLSSLIDDF</sequence>
<accession>A0A0F5YLE4</accession>
<protein>
    <recommendedName>
        <fullName evidence="5">Plasmid segregation centromere-binding protein ParR</fullName>
    </recommendedName>
</protein>
<dbReference type="EMBL" id="LATL02000025">
    <property type="protein sequence ID" value="KKD39729.1"/>
    <property type="molecule type" value="Genomic_DNA"/>
</dbReference>
<dbReference type="OrthoDB" id="468528at2"/>
<evidence type="ECO:0000313" key="3">
    <source>
        <dbReference type="EMBL" id="KKD39729.1"/>
    </source>
</evidence>
<evidence type="ECO:0008006" key="5">
    <source>
        <dbReference type="Google" id="ProtNLM"/>
    </source>
</evidence>
<dbReference type="RefSeq" id="WP_046276771.1">
    <property type="nucleotide sequence ID" value="NZ_LATL02000025.1"/>
</dbReference>
<dbReference type="Proteomes" id="UP000033607">
    <property type="component" value="Unassembled WGS sequence"/>
</dbReference>
<organism evidence="3 4">
    <name type="scientific">Limnoraphis robusta CS-951</name>
    <dbReference type="NCBI Taxonomy" id="1637645"/>
    <lineage>
        <taxon>Bacteria</taxon>
        <taxon>Bacillati</taxon>
        <taxon>Cyanobacteriota</taxon>
        <taxon>Cyanophyceae</taxon>
        <taxon>Oscillatoriophycideae</taxon>
        <taxon>Oscillatoriales</taxon>
        <taxon>Sirenicapillariaceae</taxon>
        <taxon>Limnoraphis</taxon>
    </lineage>
</organism>
<gene>
    <name evidence="3" type="ORF">WN50_01715</name>
</gene>
<comment type="caution">
    <text evidence="3">The sequence shown here is derived from an EMBL/GenBank/DDBJ whole genome shotgun (WGS) entry which is preliminary data.</text>
</comment>
<evidence type="ECO:0000256" key="1">
    <source>
        <dbReference type="SAM" id="Coils"/>
    </source>
</evidence>
<proteinExistence type="predicted"/>
<keyword evidence="1" id="KW-0175">Coiled coil</keyword>
<dbReference type="AlphaFoldDB" id="A0A0F5YLE4"/>
<feature type="coiled-coil region" evidence="1">
    <location>
        <begin position="74"/>
        <end position="123"/>
    </location>
</feature>
<feature type="region of interest" description="Disordered" evidence="2">
    <location>
        <begin position="130"/>
        <end position="179"/>
    </location>
</feature>
<name>A0A0F5YLE4_9CYAN</name>
<evidence type="ECO:0000256" key="2">
    <source>
        <dbReference type="SAM" id="MobiDB-lite"/>
    </source>
</evidence>